<dbReference type="Proteomes" id="UP000275137">
    <property type="component" value="Unassembled WGS sequence"/>
</dbReference>
<dbReference type="Pfam" id="PF08811">
    <property type="entry name" value="DUF1800"/>
    <property type="match status" value="1"/>
</dbReference>
<feature type="signal peptide" evidence="1">
    <location>
        <begin position="1"/>
        <end position="30"/>
    </location>
</feature>
<proteinExistence type="predicted"/>
<name>A0A3N0V2Y3_9PROT</name>
<evidence type="ECO:0000256" key="1">
    <source>
        <dbReference type="SAM" id="SignalP"/>
    </source>
</evidence>
<accession>A0A3N0V2Y3</accession>
<feature type="chain" id="PRO_5018267041" evidence="1">
    <location>
        <begin position="31"/>
        <end position="511"/>
    </location>
</feature>
<keyword evidence="1" id="KW-0732">Signal</keyword>
<evidence type="ECO:0000313" key="2">
    <source>
        <dbReference type="EMBL" id="ROH87083.1"/>
    </source>
</evidence>
<dbReference type="InterPro" id="IPR014917">
    <property type="entry name" value="DUF1800"/>
</dbReference>
<dbReference type="EMBL" id="RJVP01000002">
    <property type="protein sequence ID" value="ROH87083.1"/>
    <property type="molecule type" value="Genomic_DNA"/>
</dbReference>
<reference evidence="2 3" key="1">
    <citation type="submission" date="2018-10" db="EMBL/GenBank/DDBJ databases">
        <authorList>
            <person name="Chen W.-M."/>
        </authorList>
    </citation>
    <scope>NUCLEOTIDE SEQUENCE [LARGE SCALE GENOMIC DNA]</scope>
    <source>
        <strain evidence="2 3">H-5</strain>
    </source>
</reference>
<keyword evidence="3" id="KW-1185">Reference proteome</keyword>
<gene>
    <name evidence="2" type="ORF">ED236_05230</name>
</gene>
<organism evidence="2 3">
    <name type="scientific">Pseudomethylobacillus aquaticus</name>
    <dbReference type="NCBI Taxonomy" id="2676064"/>
    <lineage>
        <taxon>Bacteria</taxon>
        <taxon>Pseudomonadati</taxon>
        <taxon>Pseudomonadota</taxon>
        <taxon>Betaproteobacteria</taxon>
        <taxon>Nitrosomonadales</taxon>
        <taxon>Methylophilaceae</taxon>
        <taxon>Pseudomethylobacillus</taxon>
    </lineage>
</organism>
<dbReference type="AlphaFoldDB" id="A0A3N0V2Y3"/>
<sequence>MKSIRARLGGVVYLGLFIAAVFLNAPAVHAASPEQTSASDLAWLKRISWGANAADYQQLQKLGRSAYLAQQLKPAEWHPGGPLGAVVGQLNLAKPSCDAFIQSRELLRSTSNKIDNPNERVKATRVLSKDSYEIYQDGAFRSVLYAVYSPNQLQEMMTWFWFNHFNVYQGTAALRASVACYEHEAIRPHALGKFRDLLEATLRHPAMLWYLNNDKNAVKRINENYARELVELHTLSVDAGYTQQDVQELAKILTGAGVNIRPAEPGKSFPSGYIRDGLFEFNPARHDFSNKQFLGRTIQGRGYDEIREVLDILSTHPATATFISKKLANYFVSDSPSDKLVGDMANVFLKTDGDIPAVLNFLFSTEEFNQSLGKKLRNPYQYWVGLLRLLPPDVAINQRAAVMKPLENMGQAMFGMTTPDGYSLMSAAWQGSGQLAARFDAAKLVGQQYSRLLMSPRDVAKSGVEINLNNHYYQNVLQPTLNPATLQVLAKAKNQRQWNSLLLSAPEMMYR</sequence>
<evidence type="ECO:0000313" key="3">
    <source>
        <dbReference type="Proteomes" id="UP000275137"/>
    </source>
</evidence>
<protein>
    <submittedName>
        <fullName evidence="2">DUF1800 domain-containing protein</fullName>
    </submittedName>
</protein>
<dbReference type="RefSeq" id="WP_123236888.1">
    <property type="nucleotide sequence ID" value="NZ_RJVP01000002.1"/>
</dbReference>
<comment type="caution">
    <text evidence="2">The sequence shown here is derived from an EMBL/GenBank/DDBJ whole genome shotgun (WGS) entry which is preliminary data.</text>
</comment>